<comment type="caution">
    <text evidence="2">The sequence shown here is derived from an EMBL/GenBank/DDBJ whole genome shotgun (WGS) entry which is preliminary data.</text>
</comment>
<feature type="signal peptide" evidence="1">
    <location>
        <begin position="1"/>
        <end position="17"/>
    </location>
</feature>
<gene>
    <name evidence="2" type="ORF">EVAR_23676_1</name>
</gene>
<name>A0A4C1VIR1_EUMVA</name>
<organism evidence="2 3">
    <name type="scientific">Eumeta variegata</name>
    <name type="common">Bagworm moth</name>
    <name type="synonym">Eumeta japonica</name>
    <dbReference type="NCBI Taxonomy" id="151549"/>
    <lineage>
        <taxon>Eukaryota</taxon>
        <taxon>Metazoa</taxon>
        <taxon>Ecdysozoa</taxon>
        <taxon>Arthropoda</taxon>
        <taxon>Hexapoda</taxon>
        <taxon>Insecta</taxon>
        <taxon>Pterygota</taxon>
        <taxon>Neoptera</taxon>
        <taxon>Endopterygota</taxon>
        <taxon>Lepidoptera</taxon>
        <taxon>Glossata</taxon>
        <taxon>Ditrysia</taxon>
        <taxon>Tineoidea</taxon>
        <taxon>Psychidae</taxon>
        <taxon>Oiketicinae</taxon>
        <taxon>Eumeta</taxon>
    </lineage>
</organism>
<accession>A0A4C1VIR1</accession>
<proteinExistence type="predicted"/>
<protein>
    <submittedName>
        <fullName evidence="2">Uncharacterized protein</fullName>
    </submittedName>
</protein>
<feature type="chain" id="PRO_5020037678" evidence="1">
    <location>
        <begin position="18"/>
        <end position="121"/>
    </location>
</feature>
<reference evidence="2 3" key="1">
    <citation type="journal article" date="2019" name="Commun. Biol.">
        <title>The bagworm genome reveals a unique fibroin gene that provides high tensile strength.</title>
        <authorList>
            <person name="Kono N."/>
            <person name="Nakamura H."/>
            <person name="Ohtoshi R."/>
            <person name="Tomita M."/>
            <person name="Numata K."/>
            <person name="Arakawa K."/>
        </authorList>
    </citation>
    <scope>NUCLEOTIDE SEQUENCE [LARGE SCALE GENOMIC DNA]</scope>
</reference>
<dbReference type="EMBL" id="BGZK01000349">
    <property type="protein sequence ID" value="GBP38470.1"/>
    <property type="molecule type" value="Genomic_DNA"/>
</dbReference>
<evidence type="ECO:0000313" key="2">
    <source>
        <dbReference type="EMBL" id="GBP38470.1"/>
    </source>
</evidence>
<keyword evidence="3" id="KW-1185">Reference proteome</keyword>
<evidence type="ECO:0000313" key="3">
    <source>
        <dbReference type="Proteomes" id="UP000299102"/>
    </source>
</evidence>
<evidence type="ECO:0000256" key="1">
    <source>
        <dbReference type="SAM" id="SignalP"/>
    </source>
</evidence>
<keyword evidence="1" id="KW-0732">Signal</keyword>
<dbReference type="AlphaFoldDB" id="A0A4C1VIR1"/>
<sequence>MCLLFVTFSAKSVSVLTSLSGRRAPDTRRADVPRARAAAPPVLHYLDFAVQNDVATKNIPLRGVTSSTYRMLKTSDNSLFEPLPMFPNSPRRVVEPNAFRRGTAPAAGPLSSAICCVEFII</sequence>
<dbReference type="Proteomes" id="UP000299102">
    <property type="component" value="Unassembled WGS sequence"/>
</dbReference>